<dbReference type="STRING" id="1754191.A0A1Y1UXH5"/>
<dbReference type="OrthoDB" id="2121644at2759"/>
<feature type="domain" description="Calponin-homology (CH)" evidence="1">
    <location>
        <begin position="59"/>
        <end position="165"/>
    </location>
</feature>
<dbReference type="GO" id="GO:1903479">
    <property type="term" value="P:mitotic actomyosin contractile ring assembly actin filament organization"/>
    <property type="evidence" value="ECO:0007669"/>
    <property type="project" value="TreeGrafter"/>
</dbReference>
<reference evidence="2 3" key="1">
    <citation type="submission" date="2016-08" db="EMBL/GenBank/DDBJ databases">
        <title>Genomes of anaerobic fungi encode conserved fungal cellulosomes for biomass hydrolysis.</title>
        <authorList>
            <consortium name="DOE Joint Genome Institute"/>
            <person name="Haitjema C.H."/>
            <person name="Gilmore S.P."/>
            <person name="Henske J.K."/>
            <person name="Solomon K.V."/>
            <person name="De Groot R."/>
            <person name="Kuo A."/>
            <person name="Mondo S.J."/>
            <person name="Salamov A.A."/>
            <person name="Labutti K."/>
            <person name="Zhao Z."/>
            <person name="Chiniquy J."/>
            <person name="Barry K."/>
            <person name="Brewer H.M."/>
            <person name="Purvine S.O."/>
            <person name="Wright A.T."/>
            <person name="Boxma B."/>
            <person name="Van Alen T."/>
            <person name="Hackstein J.H."/>
            <person name="Baker S.E."/>
            <person name="Grigoriev I.V."/>
            <person name="O'Malley M.A."/>
        </authorList>
    </citation>
    <scope>NUCLEOTIDE SEQUENCE [LARGE SCALE GENOMIC DNA]</scope>
    <source>
        <strain evidence="3">finn</strain>
    </source>
</reference>
<name>A0A1Y1UXH5_9FUNG</name>
<dbReference type="Proteomes" id="UP000193719">
    <property type="component" value="Unassembled WGS sequence"/>
</dbReference>
<evidence type="ECO:0000259" key="1">
    <source>
        <dbReference type="PROSITE" id="PS50021"/>
    </source>
</evidence>
<comment type="caution">
    <text evidence="2">The sequence shown here is derived from an EMBL/GenBank/DDBJ whole genome shotgun (WGS) entry which is preliminary data.</text>
</comment>
<dbReference type="PROSITE" id="PS50021">
    <property type="entry name" value="CH"/>
    <property type="match status" value="1"/>
</dbReference>
<protein>
    <recommendedName>
        <fullName evidence="1">Calponin-homology (CH) domain-containing protein</fullName>
    </recommendedName>
</protein>
<dbReference type="GO" id="GO:0005516">
    <property type="term" value="F:calmodulin binding"/>
    <property type="evidence" value="ECO:0007669"/>
    <property type="project" value="TreeGrafter"/>
</dbReference>
<organism evidence="2 3">
    <name type="scientific">Piromyces finnis</name>
    <dbReference type="NCBI Taxonomy" id="1754191"/>
    <lineage>
        <taxon>Eukaryota</taxon>
        <taxon>Fungi</taxon>
        <taxon>Fungi incertae sedis</taxon>
        <taxon>Chytridiomycota</taxon>
        <taxon>Chytridiomycota incertae sedis</taxon>
        <taxon>Neocallimastigomycetes</taxon>
        <taxon>Neocallimastigales</taxon>
        <taxon>Neocallimastigaceae</taxon>
        <taxon>Piromyces</taxon>
    </lineage>
</organism>
<evidence type="ECO:0000313" key="3">
    <source>
        <dbReference type="Proteomes" id="UP000193719"/>
    </source>
</evidence>
<proteinExistence type="predicted"/>
<dbReference type="SUPFAM" id="SSF47576">
    <property type="entry name" value="Calponin-homology domain, CH-domain"/>
    <property type="match status" value="1"/>
</dbReference>
<dbReference type="Pfam" id="PF00307">
    <property type="entry name" value="CH"/>
    <property type="match status" value="1"/>
</dbReference>
<reference evidence="2 3" key="2">
    <citation type="submission" date="2016-08" db="EMBL/GenBank/DDBJ databases">
        <title>Pervasive Adenine N6-methylation of Active Genes in Fungi.</title>
        <authorList>
            <consortium name="DOE Joint Genome Institute"/>
            <person name="Mondo S.J."/>
            <person name="Dannebaum R.O."/>
            <person name="Kuo R.C."/>
            <person name="Labutti K."/>
            <person name="Haridas S."/>
            <person name="Kuo A."/>
            <person name="Salamov A."/>
            <person name="Ahrendt S.R."/>
            <person name="Lipzen A."/>
            <person name="Sullivan W."/>
            <person name="Andreopoulos W.B."/>
            <person name="Clum A."/>
            <person name="Lindquist E."/>
            <person name="Daum C."/>
            <person name="Ramamoorthy G.K."/>
            <person name="Gryganskyi A."/>
            <person name="Culley D."/>
            <person name="Magnuson J.K."/>
            <person name="James T.Y."/>
            <person name="O'Malley M.A."/>
            <person name="Stajich J.E."/>
            <person name="Spatafora J.W."/>
            <person name="Visel A."/>
            <person name="Grigoriev I.V."/>
        </authorList>
    </citation>
    <scope>NUCLEOTIDE SEQUENCE [LARGE SCALE GENOMIC DNA]</scope>
    <source>
        <strain evidence="3">finn</strain>
    </source>
</reference>
<keyword evidence="3" id="KW-1185">Reference proteome</keyword>
<dbReference type="PANTHER" id="PTHR14149">
    <property type="entry name" value="RAS GTPASE-ACTIVATING PROTEIN WITH IQ MOTIF"/>
    <property type="match status" value="1"/>
</dbReference>
<dbReference type="EMBL" id="MCFH01000057">
    <property type="protein sequence ID" value="ORX42962.1"/>
    <property type="molecule type" value="Genomic_DNA"/>
</dbReference>
<dbReference type="CDD" id="cd21206">
    <property type="entry name" value="CH_IQGAP"/>
    <property type="match status" value="1"/>
</dbReference>
<dbReference type="GO" id="GO:0005096">
    <property type="term" value="F:GTPase activator activity"/>
    <property type="evidence" value="ECO:0007669"/>
    <property type="project" value="TreeGrafter"/>
</dbReference>
<gene>
    <name evidence="2" type="ORF">BCR36DRAFT_400137</name>
</gene>
<dbReference type="SMART" id="SM00033">
    <property type="entry name" value="CH"/>
    <property type="match status" value="1"/>
</dbReference>
<dbReference type="InterPro" id="IPR001715">
    <property type="entry name" value="CH_dom"/>
</dbReference>
<dbReference type="GO" id="GO:0051015">
    <property type="term" value="F:actin filament binding"/>
    <property type="evidence" value="ECO:0007669"/>
    <property type="project" value="TreeGrafter"/>
</dbReference>
<accession>A0A1Y1UXH5</accession>
<dbReference type="Gene3D" id="1.10.418.10">
    <property type="entry name" value="Calponin-like domain"/>
    <property type="match status" value="1"/>
</dbReference>
<dbReference type="GO" id="GO:0005938">
    <property type="term" value="C:cell cortex"/>
    <property type="evidence" value="ECO:0007669"/>
    <property type="project" value="TreeGrafter"/>
</dbReference>
<dbReference type="PANTHER" id="PTHR14149:SF14">
    <property type="entry name" value="CALPONIN-HOMOLOGY (CH) DOMAIN-CONTAINING PROTEIN"/>
    <property type="match status" value="1"/>
</dbReference>
<dbReference type="InterPro" id="IPR036872">
    <property type="entry name" value="CH_dom_sf"/>
</dbReference>
<dbReference type="AlphaFoldDB" id="A0A1Y1UXH5"/>
<sequence length="246" mass="29141">MTEVANNNNYIERPIHRSSSVLSTNGNNRRKKWTINTTDGLNSDIMDEERNKFRVYEYLCHVGEAKEWMERMLKKELAPISEFENQLQYGITLAELARLFSQESVKKIFESEKLQFRHSDNINYFFDALRKIKFPEIFYFETTDCYEKKNSPKVIYCLHALSHFLELRGYGKAVRDLVGKLEFTDNEVQAQYDNFKENNINLPTFNNLENKLHEELKKNDDTSSINFDKEDSSDLDEFSIYSFINI</sequence>
<evidence type="ECO:0000313" key="2">
    <source>
        <dbReference type="EMBL" id="ORX42962.1"/>
    </source>
</evidence>